<accession>A0A2A4WTZ5</accession>
<feature type="binding site" evidence="4">
    <location>
        <begin position="160"/>
        <end position="165"/>
    </location>
    <ligand>
        <name>GTP</name>
        <dbReference type="ChEBI" id="CHEBI:37565"/>
    </ligand>
</feature>
<sequence length="312" mass="34568">MANSISIQYNVITVDRMEWYWPASLVTLSPSRSPKMAISWYPGHMHKASKELAKIMHKTDAIIEVLDARIPESSCNPMLASIREERPCIRILNKSDLAEDEVTAAWAAHFSKLDNSACLINGKGAQISRADIVNTAKKLIKNTDETVLIQGQIVIDGIPNVGKSSLLNQLAERKVANTGNEPAVTKGQQRVKLQEGWYLIDTPGMLWPKLEDQESAYRLAITGTIRNTAVEVADIAWFLAELLLRDYPERLAARYNLPGSIIDPEPFFEALAKQRGSIGRGGRADLNKTAEILLNEFRSGKLGTFSLETPPS</sequence>
<dbReference type="Gene3D" id="1.10.1580.10">
    <property type="match status" value="1"/>
</dbReference>
<organism evidence="6 7">
    <name type="scientific">SAR86 cluster bacterium</name>
    <dbReference type="NCBI Taxonomy" id="2030880"/>
    <lineage>
        <taxon>Bacteria</taxon>
        <taxon>Pseudomonadati</taxon>
        <taxon>Pseudomonadota</taxon>
        <taxon>Gammaproteobacteria</taxon>
        <taxon>SAR86 cluster</taxon>
    </lineage>
</organism>
<evidence type="ECO:0000256" key="1">
    <source>
        <dbReference type="ARBA" id="ARBA00022741"/>
    </source>
</evidence>
<feature type="binding site" evidence="4">
    <location>
        <begin position="93"/>
        <end position="96"/>
    </location>
    <ligand>
        <name>GTP</name>
        <dbReference type="ChEBI" id="CHEBI:37565"/>
    </ligand>
</feature>
<dbReference type="GO" id="GO:0005737">
    <property type="term" value="C:cytoplasm"/>
    <property type="evidence" value="ECO:0007669"/>
    <property type="project" value="UniProtKB-SubCell"/>
</dbReference>
<protein>
    <recommendedName>
        <fullName evidence="3">Ribosome biogenesis GTPase A</fullName>
    </recommendedName>
</protein>
<gene>
    <name evidence="6" type="primary">ylqF</name>
    <name evidence="6" type="ORF">COB20_15675</name>
</gene>
<dbReference type="CDD" id="cd01856">
    <property type="entry name" value="YlqF"/>
    <property type="match status" value="1"/>
</dbReference>
<keyword evidence="2 3" id="KW-0342">GTP-binding</keyword>
<name>A0A2A4WTZ5_9GAMM</name>
<dbReference type="Gene3D" id="3.40.50.300">
    <property type="entry name" value="P-loop containing nucleotide triphosphate hydrolases"/>
    <property type="match status" value="1"/>
</dbReference>
<dbReference type="InterPro" id="IPR016478">
    <property type="entry name" value="GTPase_MTG1"/>
</dbReference>
<dbReference type="NCBIfam" id="TIGR03596">
    <property type="entry name" value="GTPase_YlqF"/>
    <property type="match status" value="1"/>
</dbReference>
<comment type="caution">
    <text evidence="6">The sequence shown here is derived from an EMBL/GenBank/DDBJ whole genome shotgun (WGS) entry which is preliminary data.</text>
</comment>
<dbReference type="PANTHER" id="PTHR45782">
    <property type="entry name" value="MITOCHONDRIAL RIBOSOME-ASSOCIATED GTPASE 1"/>
    <property type="match status" value="1"/>
</dbReference>
<evidence type="ECO:0000256" key="3">
    <source>
        <dbReference type="PIRNR" id="PIRNR006230"/>
    </source>
</evidence>
<keyword evidence="3" id="KW-0963">Cytoplasm</keyword>
<dbReference type="InterPro" id="IPR023179">
    <property type="entry name" value="GTP-bd_ortho_bundle_sf"/>
</dbReference>
<dbReference type="Proteomes" id="UP000218767">
    <property type="component" value="Unassembled WGS sequence"/>
</dbReference>
<dbReference type="GO" id="GO:0006412">
    <property type="term" value="P:translation"/>
    <property type="evidence" value="ECO:0007669"/>
    <property type="project" value="TreeGrafter"/>
</dbReference>
<evidence type="ECO:0000256" key="2">
    <source>
        <dbReference type="ARBA" id="ARBA00023134"/>
    </source>
</evidence>
<feature type="binding site" evidence="4">
    <location>
        <position position="204"/>
    </location>
    <ligand>
        <name>GTP</name>
        <dbReference type="ChEBI" id="CHEBI:37565"/>
    </ligand>
</feature>
<proteinExistence type="inferred from homology"/>
<dbReference type="SUPFAM" id="SSF52540">
    <property type="entry name" value="P-loop containing nucleoside triphosphate hydrolases"/>
    <property type="match status" value="1"/>
</dbReference>
<comment type="function">
    <text evidence="3">Required for a late step of 50S ribosomal subunit assembly. Has GTPase activity.</text>
</comment>
<comment type="similarity">
    <text evidence="3">Belongs to the TRAFAC class YlqF/YawG GTPase family. MTG1 subfamily.</text>
</comment>
<evidence type="ECO:0000259" key="5">
    <source>
        <dbReference type="Pfam" id="PF01926"/>
    </source>
</evidence>
<reference evidence="7" key="1">
    <citation type="submission" date="2017-08" db="EMBL/GenBank/DDBJ databases">
        <title>A dynamic microbial community with high functional redundancy inhabits the cold, oxic subseafloor aquifer.</title>
        <authorList>
            <person name="Tully B.J."/>
            <person name="Wheat C.G."/>
            <person name="Glazer B.T."/>
            <person name="Huber J.A."/>
        </authorList>
    </citation>
    <scope>NUCLEOTIDE SEQUENCE [LARGE SCALE GENOMIC DNA]</scope>
</reference>
<evidence type="ECO:0000256" key="4">
    <source>
        <dbReference type="PIRSR" id="PIRSR006230-1"/>
    </source>
</evidence>
<dbReference type="GO" id="GO:0003924">
    <property type="term" value="F:GTPase activity"/>
    <property type="evidence" value="ECO:0007669"/>
    <property type="project" value="TreeGrafter"/>
</dbReference>
<evidence type="ECO:0000313" key="7">
    <source>
        <dbReference type="Proteomes" id="UP000218767"/>
    </source>
</evidence>
<dbReference type="PIRSF" id="PIRSF006230">
    <property type="entry name" value="MG442"/>
    <property type="match status" value="1"/>
</dbReference>
<dbReference type="Pfam" id="PF01926">
    <property type="entry name" value="MMR_HSR1"/>
    <property type="match status" value="1"/>
</dbReference>
<feature type="domain" description="G" evidence="5">
    <location>
        <begin position="153"/>
        <end position="214"/>
    </location>
</feature>
<dbReference type="InterPro" id="IPR019991">
    <property type="entry name" value="GTP-bd_ribosome_bgen"/>
</dbReference>
<comment type="subcellular location">
    <subcellularLocation>
        <location evidence="3">Cytoplasm</location>
    </subcellularLocation>
</comment>
<dbReference type="EMBL" id="NVUL01000111">
    <property type="protein sequence ID" value="PCI73902.1"/>
    <property type="molecule type" value="Genomic_DNA"/>
</dbReference>
<dbReference type="GO" id="GO:0005525">
    <property type="term" value="F:GTP binding"/>
    <property type="evidence" value="ECO:0007669"/>
    <property type="project" value="UniProtKB-KW"/>
</dbReference>
<dbReference type="PANTHER" id="PTHR45782:SF4">
    <property type="entry name" value="MITOCHONDRIAL RIBOSOME-ASSOCIATED GTPASE 1"/>
    <property type="match status" value="1"/>
</dbReference>
<dbReference type="AlphaFoldDB" id="A0A2A4WTZ5"/>
<evidence type="ECO:0000313" key="6">
    <source>
        <dbReference type="EMBL" id="PCI73902.1"/>
    </source>
</evidence>
<keyword evidence="1 3" id="KW-0547">Nucleotide-binding</keyword>
<dbReference type="InterPro" id="IPR027417">
    <property type="entry name" value="P-loop_NTPase"/>
</dbReference>
<dbReference type="InterPro" id="IPR006073">
    <property type="entry name" value="GTP-bd"/>
</dbReference>